<dbReference type="Proteomes" id="UP000325081">
    <property type="component" value="Unassembled WGS sequence"/>
</dbReference>
<comment type="caution">
    <text evidence="2">The sequence shown here is derived from an EMBL/GenBank/DDBJ whole genome shotgun (WGS) entry which is preliminary data.</text>
</comment>
<feature type="region of interest" description="Disordered" evidence="1">
    <location>
        <begin position="1"/>
        <end position="40"/>
    </location>
</feature>
<accession>A0A5A7PMH6</accession>
<evidence type="ECO:0000313" key="3">
    <source>
        <dbReference type="Proteomes" id="UP000325081"/>
    </source>
</evidence>
<dbReference type="OrthoDB" id="1698697at2759"/>
<name>A0A5A7PMH6_STRAF</name>
<sequence length="200" mass="21835">MELEKLCRQKSISSDGGKSSDSVITHTHDHQQTDHPSSNSNTVVLALCVPTPITKNQTPTPTGHNSGLRRPKKERRWPPSAPAVCVFKFLDLSWCCDCGLADKLRRLNLSGCAVVSKGVLVVEGKIGSIRGLSKFLRLSDCRARVVCVGKISRPNFATCNIRRQKRGKCGPLLLIKFQLCSALLCFSTTTRGFDVLVKGG</sequence>
<evidence type="ECO:0000313" key="2">
    <source>
        <dbReference type="EMBL" id="GER33929.1"/>
    </source>
</evidence>
<proteinExistence type="predicted"/>
<feature type="compositionally biased region" description="Low complexity" evidence="1">
    <location>
        <begin position="10"/>
        <end position="25"/>
    </location>
</feature>
<dbReference type="EMBL" id="BKCP01004827">
    <property type="protein sequence ID" value="GER33929.1"/>
    <property type="molecule type" value="Genomic_DNA"/>
</dbReference>
<gene>
    <name evidence="2" type="ORF">STAS_10103</name>
</gene>
<protein>
    <submittedName>
        <fullName evidence="2">Disease resistance protein</fullName>
    </submittedName>
</protein>
<feature type="compositionally biased region" description="Polar residues" evidence="1">
    <location>
        <begin position="53"/>
        <end position="65"/>
    </location>
</feature>
<evidence type="ECO:0000256" key="1">
    <source>
        <dbReference type="SAM" id="MobiDB-lite"/>
    </source>
</evidence>
<dbReference type="AlphaFoldDB" id="A0A5A7PMH6"/>
<feature type="region of interest" description="Disordered" evidence="1">
    <location>
        <begin position="52"/>
        <end position="78"/>
    </location>
</feature>
<organism evidence="2 3">
    <name type="scientific">Striga asiatica</name>
    <name type="common">Asiatic witchweed</name>
    <name type="synonym">Buchnera asiatica</name>
    <dbReference type="NCBI Taxonomy" id="4170"/>
    <lineage>
        <taxon>Eukaryota</taxon>
        <taxon>Viridiplantae</taxon>
        <taxon>Streptophyta</taxon>
        <taxon>Embryophyta</taxon>
        <taxon>Tracheophyta</taxon>
        <taxon>Spermatophyta</taxon>
        <taxon>Magnoliopsida</taxon>
        <taxon>eudicotyledons</taxon>
        <taxon>Gunneridae</taxon>
        <taxon>Pentapetalae</taxon>
        <taxon>asterids</taxon>
        <taxon>lamiids</taxon>
        <taxon>Lamiales</taxon>
        <taxon>Orobanchaceae</taxon>
        <taxon>Buchnereae</taxon>
        <taxon>Striga</taxon>
    </lineage>
</organism>
<keyword evidence="3" id="KW-1185">Reference proteome</keyword>
<reference evidence="3" key="1">
    <citation type="journal article" date="2019" name="Curr. Biol.">
        <title>Genome Sequence of Striga asiatica Provides Insight into the Evolution of Plant Parasitism.</title>
        <authorList>
            <person name="Yoshida S."/>
            <person name="Kim S."/>
            <person name="Wafula E.K."/>
            <person name="Tanskanen J."/>
            <person name="Kim Y.M."/>
            <person name="Honaas L."/>
            <person name="Yang Z."/>
            <person name="Spallek T."/>
            <person name="Conn C.E."/>
            <person name="Ichihashi Y."/>
            <person name="Cheong K."/>
            <person name="Cui S."/>
            <person name="Der J.P."/>
            <person name="Gundlach H."/>
            <person name="Jiao Y."/>
            <person name="Hori C."/>
            <person name="Ishida J.K."/>
            <person name="Kasahara H."/>
            <person name="Kiba T."/>
            <person name="Kim M.S."/>
            <person name="Koo N."/>
            <person name="Laohavisit A."/>
            <person name="Lee Y.H."/>
            <person name="Lumba S."/>
            <person name="McCourt P."/>
            <person name="Mortimer J.C."/>
            <person name="Mutuku J.M."/>
            <person name="Nomura T."/>
            <person name="Sasaki-Sekimoto Y."/>
            <person name="Seto Y."/>
            <person name="Wang Y."/>
            <person name="Wakatake T."/>
            <person name="Sakakibara H."/>
            <person name="Demura T."/>
            <person name="Yamaguchi S."/>
            <person name="Yoneyama K."/>
            <person name="Manabe R.I."/>
            <person name="Nelson D.C."/>
            <person name="Schulman A.H."/>
            <person name="Timko M.P."/>
            <person name="dePamphilis C.W."/>
            <person name="Choi D."/>
            <person name="Shirasu K."/>
        </authorList>
    </citation>
    <scope>NUCLEOTIDE SEQUENCE [LARGE SCALE GENOMIC DNA]</scope>
    <source>
        <strain evidence="3">cv. UVA1</strain>
    </source>
</reference>